<organism evidence="1 2">
    <name type="scientific">Cochleicola gelatinilyticus</name>
    <dbReference type="NCBI Taxonomy" id="1763537"/>
    <lineage>
        <taxon>Bacteria</taxon>
        <taxon>Pseudomonadati</taxon>
        <taxon>Bacteroidota</taxon>
        <taxon>Flavobacteriia</taxon>
        <taxon>Flavobacteriales</taxon>
        <taxon>Flavobacteriaceae</taxon>
        <taxon>Cochleicola</taxon>
    </lineage>
</organism>
<evidence type="ECO:0000313" key="1">
    <source>
        <dbReference type="EMBL" id="OAB79736.1"/>
    </source>
</evidence>
<dbReference type="Proteomes" id="UP000077013">
    <property type="component" value="Unassembled WGS sequence"/>
</dbReference>
<protein>
    <submittedName>
        <fullName evidence="1">Uncharacterized protein</fullName>
    </submittedName>
</protein>
<dbReference type="EMBL" id="LRXL01000026">
    <property type="protein sequence ID" value="OAB79736.1"/>
    <property type="molecule type" value="Genomic_DNA"/>
</dbReference>
<comment type="caution">
    <text evidence="1">The sequence shown here is derived from an EMBL/GenBank/DDBJ whole genome shotgun (WGS) entry which is preliminary data.</text>
</comment>
<accession>A0A167IK26</accession>
<proteinExistence type="predicted"/>
<dbReference type="RefSeq" id="WP_068589657.1">
    <property type="nucleotide sequence ID" value="NZ_LRXL01000026.1"/>
</dbReference>
<keyword evidence="2" id="KW-1185">Reference proteome</keyword>
<name>A0A167IK26_9FLAO</name>
<sequence>MNTTVIKIKLSHSRLQLLPDVMLNFLDFELIVSESVQNSHKKISEDKQITASIAAELVRHFNKQLEKRSPAETHSFKLEVHHAIIFQRALLYNITETKDDFKRNAYEIIKNELNQKVVSISSVRNWGNDA</sequence>
<gene>
    <name evidence="1" type="ORF">ULVI_03045</name>
</gene>
<evidence type="ECO:0000313" key="2">
    <source>
        <dbReference type="Proteomes" id="UP000077013"/>
    </source>
</evidence>
<dbReference type="AlphaFoldDB" id="A0A167IK26"/>
<dbReference type="STRING" id="1763537.ULVI_03045"/>
<reference evidence="1 2" key="1">
    <citation type="submission" date="2016-02" db="EMBL/GenBank/DDBJ databases">
        <title>Ulvibacter sp. LPB0005, isolated from Thais luteostoma.</title>
        <authorList>
            <person name="Shin S.-K."/>
            <person name="Yi H."/>
        </authorList>
    </citation>
    <scope>NUCLEOTIDE SEQUENCE [LARGE SCALE GENOMIC DNA]</scope>
    <source>
        <strain evidence="1 2">LPB0005</strain>
    </source>
</reference>